<dbReference type="GO" id="GO:0006397">
    <property type="term" value="P:mRNA processing"/>
    <property type="evidence" value="ECO:0007669"/>
    <property type="project" value="UniProtKB-KW"/>
</dbReference>
<evidence type="ECO:0000256" key="1">
    <source>
        <dbReference type="ARBA" id="ARBA00004123"/>
    </source>
</evidence>
<evidence type="ECO:0000313" key="10">
    <source>
        <dbReference type="Proteomes" id="UP000031036"/>
    </source>
</evidence>
<gene>
    <name evidence="9" type="primary">bcas2</name>
    <name evidence="9" type="ORF">Tcan_18057</name>
</gene>
<dbReference type="GO" id="GO:0008380">
    <property type="term" value="P:RNA splicing"/>
    <property type="evidence" value="ECO:0007669"/>
    <property type="project" value="UniProtKB-KW"/>
</dbReference>
<keyword evidence="7" id="KW-0539">Nucleus</keyword>
<evidence type="ECO:0000256" key="3">
    <source>
        <dbReference type="ARBA" id="ARBA00014158"/>
    </source>
</evidence>
<dbReference type="GO" id="GO:0071013">
    <property type="term" value="C:catalytic step 2 spliceosome"/>
    <property type="evidence" value="ECO:0007669"/>
    <property type="project" value="TreeGrafter"/>
</dbReference>
<dbReference type="OrthoDB" id="205794at2759"/>
<dbReference type="GO" id="GO:0071011">
    <property type="term" value="C:precatalytic spliceosome"/>
    <property type="evidence" value="ECO:0007669"/>
    <property type="project" value="TreeGrafter"/>
</dbReference>
<keyword evidence="6" id="KW-0508">mRNA splicing</keyword>
<name>A0A0B2V662_TOXCA</name>
<accession>A0A0B2V662</accession>
<dbReference type="InterPro" id="IPR008409">
    <property type="entry name" value="SPF27"/>
</dbReference>
<evidence type="ECO:0000256" key="4">
    <source>
        <dbReference type="ARBA" id="ARBA00022664"/>
    </source>
</evidence>
<evidence type="ECO:0000256" key="7">
    <source>
        <dbReference type="ARBA" id="ARBA00023242"/>
    </source>
</evidence>
<comment type="subcellular location">
    <subcellularLocation>
        <location evidence="1">Nucleus</location>
    </subcellularLocation>
</comment>
<evidence type="ECO:0000313" key="9">
    <source>
        <dbReference type="EMBL" id="KHN78911.1"/>
    </source>
</evidence>
<proteinExistence type="inferred from homology"/>
<comment type="similarity">
    <text evidence="2">Belongs to the SPF27 family.</text>
</comment>
<keyword evidence="5" id="KW-0747">Spliceosome</keyword>
<feature type="coiled-coil region" evidence="8">
    <location>
        <begin position="131"/>
        <end position="181"/>
    </location>
</feature>
<dbReference type="GO" id="GO:0000974">
    <property type="term" value="C:Prp19 complex"/>
    <property type="evidence" value="ECO:0007669"/>
    <property type="project" value="TreeGrafter"/>
</dbReference>
<dbReference type="PANTHER" id="PTHR13296:SF0">
    <property type="entry name" value="PRE-MRNA-SPLICING FACTOR SPF27"/>
    <property type="match status" value="1"/>
</dbReference>
<sequence length="238" mass="27326">MTSEQQSSSLLALPPASASDCRALAENENDAGVLVDALPYLDTDYTEADHQMALQLIENECRMFRPTKNYLKFLPAPDLDAFLTPCMIKEHARMAKKQEMPKLDMSRCELSCPSTTGRQGDKTSWRKAIRNAAAQNEHLRLRNLNLQLMEEYAPETMLRFNKNLENMLHCGEKQMRKLREDLMNIHSLRRDSQVEAGRKLKELEERWVEMVTNNYKMELACGELAADNEICAKKARMA</sequence>
<keyword evidence="4" id="KW-0507">mRNA processing</keyword>
<dbReference type="EMBL" id="JPKZ01001986">
    <property type="protein sequence ID" value="KHN78911.1"/>
    <property type="molecule type" value="Genomic_DNA"/>
</dbReference>
<evidence type="ECO:0000256" key="6">
    <source>
        <dbReference type="ARBA" id="ARBA00023187"/>
    </source>
</evidence>
<dbReference type="Pfam" id="PF05700">
    <property type="entry name" value="BCAS2"/>
    <property type="match status" value="1"/>
</dbReference>
<evidence type="ECO:0000256" key="8">
    <source>
        <dbReference type="SAM" id="Coils"/>
    </source>
</evidence>
<dbReference type="Proteomes" id="UP000031036">
    <property type="component" value="Unassembled WGS sequence"/>
</dbReference>
<dbReference type="AlphaFoldDB" id="A0A0B2V662"/>
<reference evidence="9 10" key="1">
    <citation type="submission" date="2014-11" db="EMBL/GenBank/DDBJ databases">
        <title>Genetic blueprint of the zoonotic pathogen Toxocara canis.</title>
        <authorList>
            <person name="Zhu X.-Q."/>
            <person name="Korhonen P.K."/>
            <person name="Cai H."/>
            <person name="Young N.D."/>
            <person name="Nejsum P."/>
            <person name="von Samson-Himmelstjerna G."/>
            <person name="Boag P.R."/>
            <person name="Tan P."/>
            <person name="Li Q."/>
            <person name="Min J."/>
            <person name="Yang Y."/>
            <person name="Wang X."/>
            <person name="Fang X."/>
            <person name="Hall R.S."/>
            <person name="Hofmann A."/>
            <person name="Sternberg P.W."/>
            <person name="Jex A.R."/>
            <person name="Gasser R.B."/>
        </authorList>
    </citation>
    <scope>NUCLEOTIDE SEQUENCE [LARGE SCALE GENOMIC DNA]</scope>
    <source>
        <strain evidence="9">PN_DK_2014</strain>
    </source>
</reference>
<comment type="caution">
    <text evidence="9">The sequence shown here is derived from an EMBL/GenBank/DDBJ whole genome shotgun (WGS) entry which is preliminary data.</text>
</comment>
<dbReference type="STRING" id="6265.A0A0B2V662"/>
<keyword evidence="10" id="KW-1185">Reference proteome</keyword>
<evidence type="ECO:0000256" key="2">
    <source>
        <dbReference type="ARBA" id="ARBA00010788"/>
    </source>
</evidence>
<dbReference type="PANTHER" id="PTHR13296">
    <property type="entry name" value="BCAS2 PROTEIN"/>
    <property type="match status" value="1"/>
</dbReference>
<protein>
    <recommendedName>
        <fullName evidence="3">Pre-mRNA-splicing factor SPF27</fullName>
    </recommendedName>
</protein>
<keyword evidence="8" id="KW-0175">Coiled coil</keyword>
<organism evidence="9 10">
    <name type="scientific">Toxocara canis</name>
    <name type="common">Canine roundworm</name>
    <dbReference type="NCBI Taxonomy" id="6265"/>
    <lineage>
        <taxon>Eukaryota</taxon>
        <taxon>Metazoa</taxon>
        <taxon>Ecdysozoa</taxon>
        <taxon>Nematoda</taxon>
        <taxon>Chromadorea</taxon>
        <taxon>Rhabditida</taxon>
        <taxon>Spirurina</taxon>
        <taxon>Ascaridomorpha</taxon>
        <taxon>Ascaridoidea</taxon>
        <taxon>Toxocaridae</taxon>
        <taxon>Toxocara</taxon>
    </lineage>
</organism>
<dbReference type="OMA" id="SAWQESI"/>
<evidence type="ECO:0000256" key="5">
    <source>
        <dbReference type="ARBA" id="ARBA00022728"/>
    </source>
</evidence>